<evidence type="ECO:0000256" key="10">
    <source>
        <dbReference type="ARBA" id="ARBA00038934"/>
    </source>
</evidence>
<keyword evidence="5" id="KW-0479">Metal-binding</keyword>
<keyword evidence="7" id="KW-0325">Glycoprotein</keyword>
<dbReference type="SUPFAM" id="SSF53448">
    <property type="entry name" value="Nucleotide-diphospho-sugar transferases"/>
    <property type="match status" value="1"/>
</dbReference>
<evidence type="ECO:0000256" key="6">
    <source>
        <dbReference type="ARBA" id="ARBA00023056"/>
    </source>
</evidence>
<dbReference type="OrthoDB" id="2014201at2759"/>
<dbReference type="InterPro" id="IPR029044">
    <property type="entry name" value="Nucleotide-diphossugar_trans"/>
</dbReference>
<keyword evidence="3" id="KW-0963">Cytoplasm</keyword>
<dbReference type="PANTHER" id="PTHR11183">
    <property type="entry name" value="GLYCOGENIN SUBFAMILY MEMBER"/>
    <property type="match status" value="1"/>
</dbReference>
<evidence type="ECO:0000256" key="4">
    <source>
        <dbReference type="ARBA" id="ARBA00022679"/>
    </source>
</evidence>
<reference evidence="14 15" key="1">
    <citation type="journal article" date="2015" name="Genome Biol. Evol.">
        <title>Phylogenomic analyses indicate that early fungi evolved digesting cell walls of algal ancestors of land plants.</title>
        <authorList>
            <person name="Chang Y."/>
            <person name="Wang S."/>
            <person name="Sekimoto S."/>
            <person name="Aerts A.L."/>
            <person name="Choi C."/>
            <person name="Clum A."/>
            <person name="LaButti K.M."/>
            <person name="Lindquist E.A."/>
            <person name="Yee Ngan C."/>
            <person name="Ohm R.A."/>
            <person name="Salamov A.A."/>
            <person name="Grigoriev I.V."/>
            <person name="Spatafora J.W."/>
            <person name="Berbee M.L."/>
        </authorList>
    </citation>
    <scope>NUCLEOTIDE SEQUENCE [LARGE SCALE GENOMIC DNA]</scope>
    <source>
        <strain evidence="14 15">NRRL 28638</strain>
    </source>
</reference>
<comment type="function">
    <text evidence="13">Self-glucosylating initiator of glycogen synthesis. It catalyzes the formation of a short alpha (1,4)-glucosyl chain covalently attached via a glucose 1-O-tyrosyl linkage to internal tyrosine residues and these chains act as primers for the elongation reaction catalyzed by glycogen synthase.</text>
</comment>
<dbReference type="FunFam" id="3.90.550.10:FF:000092">
    <property type="entry name" value="Glycogenin 2"/>
    <property type="match status" value="1"/>
</dbReference>
<evidence type="ECO:0000256" key="11">
    <source>
        <dbReference type="ARBA" id="ARBA00050886"/>
    </source>
</evidence>
<dbReference type="GO" id="GO:0005978">
    <property type="term" value="P:glycogen biosynthetic process"/>
    <property type="evidence" value="ECO:0007669"/>
    <property type="project" value="UniProtKB-KW"/>
</dbReference>
<keyword evidence="15" id="KW-1185">Reference proteome</keyword>
<dbReference type="AlphaFoldDB" id="A0A137PDV2"/>
<dbReference type="OMA" id="YERMIYL"/>
<comment type="similarity">
    <text evidence="9">Belongs to the glycosyltransferase 8 family. Glycogenin subfamily.</text>
</comment>
<feature type="non-terminal residue" evidence="14">
    <location>
        <position position="227"/>
    </location>
</feature>
<name>A0A137PDV2_CONC2</name>
<comment type="catalytic activity">
    <reaction evidence="12">
        <text>L-tyrosyl-[glycogenin] + UDP-alpha-D-glucose = alpha-D-glucosyl-L-tyrosyl-[glycogenin] + UDP + H(+)</text>
        <dbReference type="Rhea" id="RHEA:23360"/>
        <dbReference type="Rhea" id="RHEA-COMP:14604"/>
        <dbReference type="Rhea" id="RHEA-COMP:14605"/>
        <dbReference type="ChEBI" id="CHEBI:15378"/>
        <dbReference type="ChEBI" id="CHEBI:46858"/>
        <dbReference type="ChEBI" id="CHEBI:58223"/>
        <dbReference type="ChEBI" id="CHEBI:58885"/>
        <dbReference type="ChEBI" id="CHEBI:140573"/>
        <dbReference type="EC" id="2.4.1.186"/>
    </reaction>
</comment>
<dbReference type="STRING" id="796925.A0A137PDV2"/>
<evidence type="ECO:0000256" key="7">
    <source>
        <dbReference type="ARBA" id="ARBA00023180"/>
    </source>
</evidence>
<comment type="cofactor">
    <cofactor evidence="1">
        <name>Mn(2+)</name>
        <dbReference type="ChEBI" id="CHEBI:29035"/>
    </cofactor>
</comment>
<evidence type="ECO:0000256" key="13">
    <source>
        <dbReference type="ARBA" id="ARBA00057883"/>
    </source>
</evidence>
<evidence type="ECO:0000256" key="3">
    <source>
        <dbReference type="ARBA" id="ARBA00022490"/>
    </source>
</evidence>
<dbReference type="GO" id="GO:0008466">
    <property type="term" value="F:glycogenin glucosyltransferase activity"/>
    <property type="evidence" value="ECO:0007669"/>
    <property type="project" value="UniProtKB-EC"/>
</dbReference>
<dbReference type="Proteomes" id="UP000070444">
    <property type="component" value="Unassembled WGS sequence"/>
</dbReference>
<protein>
    <recommendedName>
        <fullName evidence="10">glycogenin glucosyltransferase</fullName>
        <ecNumber evidence="10">2.4.1.186</ecNumber>
    </recommendedName>
</protein>
<evidence type="ECO:0000256" key="1">
    <source>
        <dbReference type="ARBA" id="ARBA00001936"/>
    </source>
</evidence>
<dbReference type="InterPro" id="IPR050587">
    <property type="entry name" value="GNT1/Glycosyltrans_8"/>
</dbReference>
<evidence type="ECO:0000256" key="8">
    <source>
        <dbReference type="ARBA" id="ARBA00023211"/>
    </source>
</evidence>
<comment type="catalytic activity">
    <reaction evidence="11">
        <text>[1,4-alpha-D-glucosyl](n)-L-tyrosyl-[glycogenin] + UDP-alpha-D-glucose = [1,4-alpha-D-glucosyl](n+1)-L-tyrosyl-[glycogenin] + UDP + H(+)</text>
        <dbReference type="Rhea" id="RHEA:56560"/>
        <dbReference type="Rhea" id="RHEA-COMP:14606"/>
        <dbReference type="Rhea" id="RHEA-COMP:14607"/>
        <dbReference type="ChEBI" id="CHEBI:15378"/>
        <dbReference type="ChEBI" id="CHEBI:58223"/>
        <dbReference type="ChEBI" id="CHEBI:58885"/>
        <dbReference type="ChEBI" id="CHEBI:140574"/>
        <dbReference type="EC" id="2.4.1.186"/>
    </reaction>
</comment>
<dbReference type="Gene3D" id="3.90.550.10">
    <property type="entry name" value="Spore Coat Polysaccharide Biosynthesis Protein SpsA, Chain A"/>
    <property type="match status" value="1"/>
</dbReference>
<evidence type="ECO:0000313" key="14">
    <source>
        <dbReference type="EMBL" id="KXN73178.1"/>
    </source>
</evidence>
<accession>A0A137PDV2</accession>
<comment type="subcellular location">
    <subcellularLocation>
        <location evidence="2">Cytoplasm</location>
    </subcellularLocation>
</comment>
<evidence type="ECO:0000256" key="2">
    <source>
        <dbReference type="ARBA" id="ARBA00004496"/>
    </source>
</evidence>
<evidence type="ECO:0000256" key="9">
    <source>
        <dbReference type="ARBA" id="ARBA00038162"/>
    </source>
</evidence>
<dbReference type="GO" id="GO:0005737">
    <property type="term" value="C:cytoplasm"/>
    <property type="evidence" value="ECO:0007669"/>
    <property type="project" value="UniProtKB-SubCell"/>
</dbReference>
<keyword evidence="6" id="KW-0320">Glycogen biosynthesis</keyword>
<dbReference type="EMBL" id="KQ964440">
    <property type="protein sequence ID" value="KXN73178.1"/>
    <property type="molecule type" value="Genomic_DNA"/>
</dbReference>
<dbReference type="EC" id="2.4.1.186" evidence="10"/>
<organism evidence="14 15">
    <name type="scientific">Conidiobolus coronatus (strain ATCC 28846 / CBS 209.66 / NRRL 28638)</name>
    <name type="common">Delacroixia coronata</name>
    <dbReference type="NCBI Taxonomy" id="796925"/>
    <lineage>
        <taxon>Eukaryota</taxon>
        <taxon>Fungi</taxon>
        <taxon>Fungi incertae sedis</taxon>
        <taxon>Zoopagomycota</taxon>
        <taxon>Entomophthoromycotina</taxon>
        <taxon>Entomophthoromycetes</taxon>
        <taxon>Entomophthorales</taxon>
        <taxon>Ancylistaceae</taxon>
        <taxon>Conidiobolus</taxon>
    </lineage>
</organism>
<keyword evidence="8" id="KW-0464">Manganese</keyword>
<dbReference type="Pfam" id="PF01501">
    <property type="entry name" value="Glyco_transf_8"/>
    <property type="match status" value="1"/>
</dbReference>
<evidence type="ECO:0000313" key="15">
    <source>
        <dbReference type="Proteomes" id="UP000070444"/>
    </source>
</evidence>
<dbReference type="CDD" id="cd02537">
    <property type="entry name" value="GT8_Glycogenin"/>
    <property type="match status" value="1"/>
</dbReference>
<dbReference type="InterPro" id="IPR002495">
    <property type="entry name" value="Glyco_trans_8"/>
</dbReference>
<evidence type="ECO:0000256" key="12">
    <source>
        <dbReference type="ARBA" id="ARBA00052293"/>
    </source>
</evidence>
<sequence length="227" mass="25873">MINNTNLPKAYVTLVTNNSYIKGAIVLGYSLRNYKASHPIICLVTSEVDPAYIAQLSKLFDQVIKIPKLDSHDSKKLDLLGRPELGITFSKLHVWNMTWLSQILFLDADTLVLKNIDHLFSQYENTHFAACPDIGWPDCFNSGVFMCKPSRQIYSDLIKLSQDKGSFDGGDQGLLNSYFNTWSKDQNQRIPFTYNVTPNAVYSYAPAYQQYQSDIFVLHFIGNPKPW</sequence>
<gene>
    <name evidence="14" type="ORF">CONCODRAFT_36031</name>
</gene>
<proteinExistence type="inferred from homology"/>
<dbReference type="GO" id="GO:0046872">
    <property type="term" value="F:metal ion binding"/>
    <property type="evidence" value="ECO:0007669"/>
    <property type="project" value="UniProtKB-KW"/>
</dbReference>
<evidence type="ECO:0000256" key="5">
    <source>
        <dbReference type="ARBA" id="ARBA00022723"/>
    </source>
</evidence>
<keyword evidence="4 14" id="KW-0808">Transferase</keyword>